<evidence type="ECO:0000313" key="1">
    <source>
        <dbReference type="EMBL" id="GHG13138.1"/>
    </source>
</evidence>
<sequence>MPPKIDALYAAAVMLDRFLVPQVEYPGSSKPWKCLHLLCGRIVEPTYNSVANEGSGGCKPCSYRWRRLPKKRAPRPYQRGFKGDQQKVRAWVIREKRFLPMEECPGVSHKWRGWCMDCWQETTTRVDSMRRPGAGVCFGCGKKRGGQKRRTPKAVVMAKLREHGVTPDPDHQFTRTTDPWPSICAAAGHPWNARPADVFSGHGCPGCAGMAAITAEDAVAAVILLGVEPVDPYPGRIHARWRVRCTTCDHVWSPTYSNLVHVGSGCPACASHGFAPDRPAYVYVVVHPRHQSVKVGLRGAHTNRLADHFRQDWEFHAELYFEVGADARTVERLTHEHIRAVLRLPIHLTKEQMPQRGYEETVSRAELDEVAAWTLVQRFAAPYATATPPTLVLPQPASSNRGQVLVKPGDQLALDF</sequence>
<evidence type="ECO:0008006" key="3">
    <source>
        <dbReference type="Google" id="ProtNLM"/>
    </source>
</evidence>
<reference evidence="1" key="1">
    <citation type="journal article" date="2014" name="Int. J. Syst. Evol. Microbiol.">
        <title>Complete genome sequence of Corynebacterium casei LMG S-19264T (=DSM 44701T), isolated from a smear-ripened cheese.</title>
        <authorList>
            <consortium name="US DOE Joint Genome Institute (JGI-PGF)"/>
            <person name="Walter F."/>
            <person name="Albersmeier A."/>
            <person name="Kalinowski J."/>
            <person name="Ruckert C."/>
        </authorList>
    </citation>
    <scope>NUCLEOTIDE SEQUENCE</scope>
    <source>
        <strain evidence="1">JCM 4122</strain>
    </source>
</reference>
<dbReference type="EMBL" id="BNBE01000002">
    <property type="protein sequence ID" value="GHG13138.1"/>
    <property type="molecule type" value="Genomic_DNA"/>
</dbReference>
<dbReference type="RefSeq" id="WP_190043255.1">
    <property type="nucleotide sequence ID" value="NZ_BNBE01000002.1"/>
</dbReference>
<proteinExistence type="predicted"/>
<organism evidence="1 2">
    <name type="scientific">Streptomyces filamentosus</name>
    <name type="common">Streptomyces roseosporus</name>
    <dbReference type="NCBI Taxonomy" id="67294"/>
    <lineage>
        <taxon>Bacteria</taxon>
        <taxon>Bacillati</taxon>
        <taxon>Actinomycetota</taxon>
        <taxon>Actinomycetes</taxon>
        <taxon>Kitasatosporales</taxon>
        <taxon>Streptomycetaceae</taxon>
        <taxon>Streptomyces</taxon>
    </lineage>
</organism>
<dbReference type="Proteomes" id="UP000632849">
    <property type="component" value="Unassembled WGS sequence"/>
</dbReference>
<protein>
    <recommendedName>
        <fullName evidence="3">GIY-YIG nuclease family protein</fullName>
    </recommendedName>
</protein>
<reference evidence="1" key="2">
    <citation type="submission" date="2020-09" db="EMBL/GenBank/DDBJ databases">
        <authorList>
            <person name="Sun Q."/>
            <person name="Ohkuma M."/>
        </authorList>
    </citation>
    <scope>NUCLEOTIDE SEQUENCE</scope>
    <source>
        <strain evidence="1">JCM 4122</strain>
    </source>
</reference>
<accession>A0A919BSH7</accession>
<gene>
    <name evidence="1" type="ORF">GCM10017667_53580</name>
</gene>
<dbReference type="AlphaFoldDB" id="A0A919BSH7"/>
<evidence type="ECO:0000313" key="2">
    <source>
        <dbReference type="Proteomes" id="UP000632849"/>
    </source>
</evidence>
<name>A0A919BSH7_STRFL</name>
<comment type="caution">
    <text evidence="1">The sequence shown here is derived from an EMBL/GenBank/DDBJ whole genome shotgun (WGS) entry which is preliminary data.</text>
</comment>
<keyword evidence="2" id="KW-1185">Reference proteome</keyword>